<reference evidence="6" key="1">
    <citation type="submission" date="2023-09" db="EMBL/GenBank/DDBJ databases">
        <title>Marinobacter sediminicola sp. nov. and Marinobacter maritimum sp. nov., isolated from marine sediment.</title>
        <authorList>
            <person name="An J."/>
        </authorList>
    </citation>
    <scope>NUCLEOTIDE SEQUENCE</scope>
    <source>
        <strain evidence="6">F60267</strain>
    </source>
</reference>
<organism evidence="6 7">
    <name type="scientific">Marinobacter xiaoshiensis</name>
    <dbReference type="NCBI Taxonomy" id="3073652"/>
    <lineage>
        <taxon>Bacteria</taxon>
        <taxon>Pseudomonadati</taxon>
        <taxon>Pseudomonadota</taxon>
        <taxon>Gammaproteobacteria</taxon>
        <taxon>Pseudomonadales</taxon>
        <taxon>Marinobacteraceae</taxon>
        <taxon>Marinobacter</taxon>
    </lineage>
</organism>
<keyword evidence="7" id="KW-1185">Reference proteome</keyword>
<protein>
    <submittedName>
        <fullName evidence="6">Porin</fullName>
    </submittedName>
</protein>
<feature type="chain" id="PRO_5045095944" evidence="4">
    <location>
        <begin position="22"/>
        <end position="341"/>
    </location>
</feature>
<dbReference type="Pfam" id="PF13609">
    <property type="entry name" value="Porin_4"/>
    <property type="match status" value="1"/>
</dbReference>
<evidence type="ECO:0000313" key="7">
    <source>
        <dbReference type="Proteomes" id="UP001267407"/>
    </source>
</evidence>
<comment type="subcellular location">
    <subcellularLocation>
        <location evidence="1">Cell outer membrane</location>
        <topology evidence="1">Multi-pass membrane protein</topology>
    </subcellularLocation>
</comment>
<dbReference type="InterPro" id="IPR033900">
    <property type="entry name" value="Gram_neg_porin_domain"/>
</dbReference>
<dbReference type="Proteomes" id="UP001267407">
    <property type="component" value="Unassembled WGS sequence"/>
</dbReference>
<evidence type="ECO:0000256" key="2">
    <source>
        <dbReference type="ARBA" id="ARBA00022729"/>
    </source>
</evidence>
<sequence>MKKTLIASAIAAATISGTALAQESNLPTVYGNIQYALTYTNVDGGPSDIAHNDNGSTIGFTHEHAINPGLTGFMKIELDGIDADDKSKGRGRIKLDEAYIGIKGDNFGQLWVGSDDSLYESAVDKIVNYYEVGTYNLGGSYTTGEGDLIQYMTPSFGGLKLGAAVQINGDGEDNGKKSYPYQLAAIYSVDALTLAFAMDSNDGDTKYSQNADLTIKDGGFEAPKNNENTYGVRVAYEMDALGVSLEYQTRKDVSDVVGVQGMYTLGKNVFALSYEMADPDGAAKTAGAVKKDVITLQALHNVSDNLYVYVEGYLGGGDDNAYKVADKSEASSVSVGGTYYF</sequence>
<dbReference type="PANTHER" id="PTHR34501">
    <property type="entry name" value="PROTEIN YDDL-RELATED"/>
    <property type="match status" value="1"/>
</dbReference>
<dbReference type="Gene3D" id="2.40.160.10">
    <property type="entry name" value="Porin"/>
    <property type="match status" value="1"/>
</dbReference>
<name>A0ABU2HK16_9GAMM</name>
<keyword evidence="2 4" id="KW-0732">Signal</keyword>
<dbReference type="RefSeq" id="WP_310966361.1">
    <property type="nucleotide sequence ID" value="NZ_JAVMBO010000015.1"/>
</dbReference>
<evidence type="ECO:0000256" key="3">
    <source>
        <dbReference type="ARBA" id="ARBA00023136"/>
    </source>
</evidence>
<gene>
    <name evidence="6" type="ORF">RKA07_11170</name>
</gene>
<accession>A0ABU2HK16</accession>
<evidence type="ECO:0000256" key="4">
    <source>
        <dbReference type="SAM" id="SignalP"/>
    </source>
</evidence>
<dbReference type="PANTHER" id="PTHR34501:SF2">
    <property type="entry name" value="OUTER MEMBRANE PORIN F-RELATED"/>
    <property type="match status" value="1"/>
</dbReference>
<keyword evidence="3" id="KW-0472">Membrane</keyword>
<dbReference type="InterPro" id="IPR023614">
    <property type="entry name" value="Porin_dom_sf"/>
</dbReference>
<comment type="caution">
    <text evidence="6">The sequence shown here is derived from an EMBL/GenBank/DDBJ whole genome shotgun (WGS) entry which is preliminary data.</text>
</comment>
<feature type="signal peptide" evidence="4">
    <location>
        <begin position="1"/>
        <end position="21"/>
    </location>
</feature>
<dbReference type="EMBL" id="JAVMBO010000015">
    <property type="protein sequence ID" value="MDS1310650.1"/>
    <property type="molecule type" value="Genomic_DNA"/>
</dbReference>
<evidence type="ECO:0000313" key="6">
    <source>
        <dbReference type="EMBL" id="MDS1310650.1"/>
    </source>
</evidence>
<dbReference type="CDD" id="cd00342">
    <property type="entry name" value="gram_neg_porins"/>
    <property type="match status" value="1"/>
</dbReference>
<evidence type="ECO:0000256" key="1">
    <source>
        <dbReference type="ARBA" id="ARBA00004571"/>
    </source>
</evidence>
<dbReference type="SUPFAM" id="SSF56935">
    <property type="entry name" value="Porins"/>
    <property type="match status" value="1"/>
</dbReference>
<proteinExistence type="predicted"/>
<evidence type="ECO:0000259" key="5">
    <source>
        <dbReference type="Pfam" id="PF13609"/>
    </source>
</evidence>
<feature type="domain" description="Porin" evidence="5">
    <location>
        <begin position="8"/>
        <end position="312"/>
    </location>
</feature>
<dbReference type="InterPro" id="IPR050298">
    <property type="entry name" value="Gram-neg_bact_OMP"/>
</dbReference>